<feature type="domain" description="Tyr recombinase" evidence="7">
    <location>
        <begin position="13"/>
        <end position="190"/>
    </location>
</feature>
<protein>
    <submittedName>
        <fullName evidence="8">Integrase</fullName>
    </submittedName>
</protein>
<dbReference type="RefSeq" id="WP_044436927.1">
    <property type="nucleotide sequence ID" value="NZ_BJYZ01000068.1"/>
</dbReference>
<keyword evidence="6" id="KW-0233">DNA recombination</keyword>
<comment type="similarity">
    <text evidence="1">Belongs to the 'phage' integrase family.</text>
</comment>
<dbReference type="InterPro" id="IPR013762">
    <property type="entry name" value="Integrase-like_cat_sf"/>
</dbReference>
<evidence type="ECO:0000256" key="6">
    <source>
        <dbReference type="ARBA" id="ARBA00023172"/>
    </source>
</evidence>
<gene>
    <name evidence="8" type="ORF">SAE02_73810</name>
</gene>
<evidence type="ECO:0000256" key="1">
    <source>
        <dbReference type="ARBA" id="ARBA00008857"/>
    </source>
</evidence>
<dbReference type="GO" id="GO:0003677">
    <property type="term" value="F:DNA binding"/>
    <property type="evidence" value="ECO:0007669"/>
    <property type="project" value="InterPro"/>
</dbReference>
<dbReference type="GO" id="GO:0015074">
    <property type="term" value="P:DNA integration"/>
    <property type="evidence" value="ECO:0007669"/>
    <property type="project" value="UniProtKB-KW"/>
</dbReference>
<accession>A0A512E3C0</accession>
<dbReference type="InterPro" id="IPR002104">
    <property type="entry name" value="Integrase_catalytic"/>
</dbReference>
<keyword evidence="3" id="KW-0229">DNA integration</keyword>
<evidence type="ECO:0000313" key="9">
    <source>
        <dbReference type="Proteomes" id="UP000321523"/>
    </source>
</evidence>
<evidence type="ECO:0000256" key="4">
    <source>
        <dbReference type="ARBA" id="ARBA00023015"/>
    </source>
</evidence>
<dbReference type="GO" id="GO:0006310">
    <property type="term" value="P:DNA recombination"/>
    <property type="evidence" value="ECO:0007669"/>
    <property type="project" value="UniProtKB-KW"/>
</dbReference>
<keyword evidence="4" id="KW-0805">Transcription regulation</keyword>
<evidence type="ECO:0000256" key="2">
    <source>
        <dbReference type="ARBA" id="ARBA00022558"/>
    </source>
</evidence>
<keyword evidence="9" id="KW-1185">Reference proteome</keyword>
<dbReference type="InterPro" id="IPR011010">
    <property type="entry name" value="DNA_brk_join_enz"/>
</dbReference>
<reference evidence="8 9" key="1">
    <citation type="submission" date="2019-07" db="EMBL/GenBank/DDBJ databases">
        <title>Whole genome shotgun sequence of Skermanella aerolata NBRC 106429.</title>
        <authorList>
            <person name="Hosoyama A."/>
            <person name="Uohara A."/>
            <person name="Ohji S."/>
            <person name="Ichikawa N."/>
        </authorList>
    </citation>
    <scope>NUCLEOTIDE SEQUENCE [LARGE SCALE GENOMIC DNA]</scope>
    <source>
        <strain evidence="8 9">NBRC 106429</strain>
    </source>
</reference>
<evidence type="ECO:0000259" key="7">
    <source>
        <dbReference type="PROSITE" id="PS51898"/>
    </source>
</evidence>
<evidence type="ECO:0000313" key="8">
    <source>
        <dbReference type="EMBL" id="GEO43233.1"/>
    </source>
</evidence>
<dbReference type="PROSITE" id="PS51898">
    <property type="entry name" value="TYR_RECOMBINASE"/>
    <property type="match status" value="1"/>
</dbReference>
<dbReference type="PANTHER" id="PTHR30349">
    <property type="entry name" value="PHAGE INTEGRASE-RELATED"/>
    <property type="match status" value="1"/>
</dbReference>
<dbReference type="Pfam" id="PF00589">
    <property type="entry name" value="Phage_integrase"/>
    <property type="match status" value="1"/>
</dbReference>
<comment type="caution">
    <text evidence="8">The sequence shown here is derived from an EMBL/GenBank/DDBJ whole genome shotgun (WGS) entry which is preliminary data.</text>
</comment>
<dbReference type="PANTHER" id="PTHR30349:SF62">
    <property type="entry name" value="TYPE 1 FIMBRIAE REGULATORY PROTEIN FIMB-RELATED"/>
    <property type="match status" value="1"/>
</dbReference>
<dbReference type="Gene3D" id="1.10.443.10">
    <property type="entry name" value="Intergrase catalytic core"/>
    <property type="match status" value="1"/>
</dbReference>
<dbReference type="SUPFAM" id="SSF56349">
    <property type="entry name" value="DNA breaking-rejoining enzymes"/>
    <property type="match status" value="1"/>
</dbReference>
<dbReference type="Proteomes" id="UP000321523">
    <property type="component" value="Unassembled WGS sequence"/>
</dbReference>
<dbReference type="EMBL" id="BJYZ01000068">
    <property type="protein sequence ID" value="GEO43233.1"/>
    <property type="molecule type" value="Genomic_DNA"/>
</dbReference>
<keyword evidence="5" id="KW-0804">Transcription</keyword>
<sequence>MRPPPKQPNAERRSREHLTPAEIDRLVAAARQLGRHGHRDATMILIAYRHGLRVSELVGLRRDQVDLRQGLLHVRRRKNGLPSTHPLRGPEIRALRKLFRDDLETPYVFVSERKAPMTEATFRKLVARAGEVARLGMPIHPHMLRHSTGFKLANDGQDTRAIQHYLGHRNIQHTVLYTHLAAERFNDFWDD</sequence>
<keyword evidence="2" id="KW-1029">Fimbrium biogenesis</keyword>
<name>A0A512E3C0_9PROT</name>
<evidence type="ECO:0000256" key="5">
    <source>
        <dbReference type="ARBA" id="ARBA00023163"/>
    </source>
</evidence>
<dbReference type="OrthoDB" id="9801717at2"/>
<proteinExistence type="inferred from homology"/>
<organism evidence="8 9">
    <name type="scientific">Skermanella aerolata</name>
    <dbReference type="NCBI Taxonomy" id="393310"/>
    <lineage>
        <taxon>Bacteria</taxon>
        <taxon>Pseudomonadati</taxon>
        <taxon>Pseudomonadota</taxon>
        <taxon>Alphaproteobacteria</taxon>
        <taxon>Rhodospirillales</taxon>
        <taxon>Azospirillaceae</taxon>
        <taxon>Skermanella</taxon>
    </lineage>
</organism>
<evidence type="ECO:0000256" key="3">
    <source>
        <dbReference type="ARBA" id="ARBA00022908"/>
    </source>
</evidence>
<dbReference type="AlphaFoldDB" id="A0A512E3C0"/>
<dbReference type="InterPro" id="IPR050090">
    <property type="entry name" value="Tyrosine_recombinase_XerCD"/>
</dbReference>